<dbReference type="GO" id="GO:1904680">
    <property type="term" value="F:peptide transmembrane transporter activity"/>
    <property type="evidence" value="ECO:0007669"/>
    <property type="project" value="TreeGrafter"/>
</dbReference>
<dbReference type="InterPro" id="IPR023765">
    <property type="entry name" value="SBP_5_CS"/>
</dbReference>
<dbReference type="PROSITE" id="PS01040">
    <property type="entry name" value="SBP_BACTERIAL_5"/>
    <property type="match status" value="1"/>
</dbReference>
<dbReference type="InterPro" id="IPR000914">
    <property type="entry name" value="SBP_5_dom"/>
</dbReference>
<dbReference type="Proteomes" id="UP000325255">
    <property type="component" value="Unassembled WGS sequence"/>
</dbReference>
<comment type="similarity">
    <text evidence="2">Belongs to the bacterial solute-binding protein 5 family.</text>
</comment>
<dbReference type="RefSeq" id="WP_150040169.1">
    <property type="nucleotide sequence ID" value="NZ_OW485601.1"/>
</dbReference>
<keyword evidence="4 5" id="KW-0732">Signal</keyword>
<dbReference type="PANTHER" id="PTHR30290:SF9">
    <property type="entry name" value="OLIGOPEPTIDE-BINDING PROTEIN APPA"/>
    <property type="match status" value="1"/>
</dbReference>
<organism evidence="7 8">
    <name type="scientific">Rhodovastum atsumiense</name>
    <dbReference type="NCBI Taxonomy" id="504468"/>
    <lineage>
        <taxon>Bacteria</taxon>
        <taxon>Pseudomonadati</taxon>
        <taxon>Pseudomonadota</taxon>
        <taxon>Alphaproteobacteria</taxon>
        <taxon>Acetobacterales</taxon>
        <taxon>Acetobacteraceae</taxon>
        <taxon>Rhodovastum</taxon>
    </lineage>
</organism>
<evidence type="ECO:0000313" key="7">
    <source>
        <dbReference type="EMBL" id="KAA5612941.1"/>
    </source>
</evidence>
<dbReference type="Gene3D" id="3.10.105.10">
    <property type="entry name" value="Dipeptide-binding Protein, Domain 3"/>
    <property type="match status" value="1"/>
</dbReference>
<dbReference type="InterPro" id="IPR039424">
    <property type="entry name" value="SBP_5"/>
</dbReference>
<dbReference type="PANTHER" id="PTHR30290">
    <property type="entry name" value="PERIPLASMIC BINDING COMPONENT OF ABC TRANSPORTER"/>
    <property type="match status" value="1"/>
</dbReference>
<sequence length="512" mass="57737">MRARSWLRRLGLAGALAATWAPAQAQKAQDTLRIVWWDQIANINPYYNQLRAGLVVAHHAFDTLVHRDPDSFVIKPLLAVSWKAIDDTTLELDLRRGVKFHDGSPFSADDVIYTINTVLTDRQIAVPANFAWIAGADRIDEYKVRLRFRRVFPAAMEYMAMALPILPKVYRERVGQAAYDRQPVGTGPYRITRVDGGTEIDLERFEDYFPDSPKGRPAIRRLRIHQVADPATAQSELLGDKADWTWNLPPDDVDRLGLLPHLQTTRAETMRVNFLMFDAAGRTGAGNPMTKVKVRQAIAHAIDRQAIAKNIMQGGSRAIDTPCFPTQFGCDPSVAVRYAYDPARARALLAEAGYPDGFRTEMISYLLPQFEAPVQGYLKAVGIDARLVHLQTEAALRRNLEGGNPLYLANWGSYSINDVSAFLPQFFSAGTEGFSDNDNTRDPELKRLVEQGGASTNADERRRYYAAAIRLITEQMYFLPIMTSVQSYAARREVSFRAYPDEIPRFYLTSWR</sequence>
<proteinExistence type="inferred from homology"/>
<dbReference type="EMBL" id="VWPK01000009">
    <property type="protein sequence ID" value="KAA5612941.1"/>
    <property type="molecule type" value="Genomic_DNA"/>
</dbReference>
<dbReference type="GO" id="GO:0015833">
    <property type="term" value="P:peptide transport"/>
    <property type="evidence" value="ECO:0007669"/>
    <property type="project" value="TreeGrafter"/>
</dbReference>
<feature type="domain" description="Solute-binding protein family 5" evidence="6">
    <location>
        <begin position="74"/>
        <end position="430"/>
    </location>
</feature>
<name>A0A5M6IXF7_9PROT</name>
<evidence type="ECO:0000256" key="2">
    <source>
        <dbReference type="ARBA" id="ARBA00005695"/>
    </source>
</evidence>
<dbReference type="GO" id="GO:0030288">
    <property type="term" value="C:outer membrane-bounded periplasmic space"/>
    <property type="evidence" value="ECO:0007669"/>
    <property type="project" value="UniProtKB-ARBA"/>
</dbReference>
<gene>
    <name evidence="7" type="ORF">F1189_07870</name>
</gene>
<protein>
    <submittedName>
        <fullName evidence="7">ABC transporter substrate-binding protein</fullName>
    </submittedName>
</protein>
<dbReference type="GO" id="GO:0043190">
    <property type="term" value="C:ATP-binding cassette (ABC) transporter complex"/>
    <property type="evidence" value="ECO:0007669"/>
    <property type="project" value="InterPro"/>
</dbReference>
<evidence type="ECO:0000256" key="4">
    <source>
        <dbReference type="ARBA" id="ARBA00022729"/>
    </source>
</evidence>
<dbReference type="SUPFAM" id="SSF53850">
    <property type="entry name" value="Periplasmic binding protein-like II"/>
    <property type="match status" value="1"/>
</dbReference>
<dbReference type="OrthoDB" id="9803988at2"/>
<dbReference type="Gene3D" id="3.40.190.10">
    <property type="entry name" value="Periplasmic binding protein-like II"/>
    <property type="match status" value="1"/>
</dbReference>
<dbReference type="PIRSF" id="PIRSF002741">
    <property type="entry name" value="MppA"/>
    <property type="match status" value="1"/>
</dbReference>
<evidence type="ECO:0000256" key="1">
    <source>
        <dbReference type="ARBA" id="ARBA00004418"/>
    </source>
</evidence>
<feature type="chain" id="PRO_5024281568" evidence="5">
    <location>
        <begin position="26"/>
        <end position="512"/>
    </location>
</feature>
<comment type="subcellular location">
    <subcellularLocation>
        <location evidence="1">Periplasm</location>
    </subcellularLocation>
</comment>
<dbReference type="Pfam" id="PF00496">
    <property type="entry name" value="SBP_bac_5"/>
    <property type="match status" value="1"/>
</dbReference>
<reference evidence="7 8" key="1">
    <citation type="submission" date="2019-09" db="EMBL/GenBank/DDBJ databases">
        <title>Genome sequence of Rhodovastum atsumiense, a diverse member of the Acetobacteraceae family of non-sulfur purple photosynthetic bacteria.</title>
        <authorList>
            <person name="Meyer T."/>
            <person name="Kyndt J."/>
        </authorList>
    </citation>
    <scope>NUCLEOTIDE SEQUENCE [LARGE SCALE GENOMIC DNA]</scope>
    <source>
        <strain evidence="7 8">DSM 21279</strain>
    </source>
</reference>
<keyword evidence="8" id="KW-1185">Reference proteome</keyword>
<feature type="signal peptide" evidence="5">
    <location>
        <begin position="1"/>
        <end position="25"/>
    </location>
</feature>
<evidence type="ECO:0000256" key="5">
    <source>
        <dbReference type="SAM" id="SignalP"/>
    </source>
</evidence>
<evidence type="ECO:0000313" key="8">
    <source>
        <dbReference type="Proteomes" id="UP000325255"/>
    </source>
</evidence>
<dbReference type="AlphaFoldDB" id="A0A5M6IXF7"/>
<evidence type="ECO:0000256" key="3">
    <source>
        <dbReference type="ARBA" id="ARBA00022448"/>
    </source>
</evidence>
<evidence type="ECO:0000259" key="6">
    <source>
        <dbReference type="Pfam" id="PF00496"/>
    </source>
</evidence>
<keyword evidence="3" id="KW-0813">Transport</keyword>
<comment type="caution">
    <text evidence="7">The sequence shown here is derived from an EMBL/GenBank/DDBJ whole genome shotgun (WGS) entry which is preliminary data.</text>
</comment>
<accession>A0A5M6IXF7</accession>
<dbReference type="InterPro" id="IPR030678">
    <property type="entry name" value="Peptide/Ni-bd"/>
</dbReference>